<dbReference type="HOGENOM" id="CLU_176482_0_0_1"/>
<evidence type="ECO:0000256" key="1">
    <source>
        <dbReference type="SAM" id="SignalP"/>
    </source>
</evidence>
<reference evidence="2 3" key="1">
    <citation type="submission" date="2014-02" db="EMBL/GenBank/DDBJ databases">
        <title>The Genome Sequence of Trichophyton rubrum (morphotype soudanense) CBS 452.61.</title>
        <authorList>
            <consortium name="The Broad Institute Genomics Platform"/>
            <person name="Cuomo C.A."/>
            <person name="White T.C."/>
            <person name="Graser Y."/>
            <person name="Martinez-Rossi N."/>
            <person name="Heitman J."/>
            <person name="Young S.K."/>
            <person name="Zeng Q."/>
            <person name="Gargeya S."/>
            <person name="Abouelleil A."/>
            <person name="Alvarado L."/>
            <person name="Chapman S.B."/>
            <person name="Gainer-Dewar J."/>
            <person name="Goldberg J."/>
            <person name="Griggs A."/>
            <person name="Gujja S."/>
            <person name="Hansen M."/>
            <person name="Howarth C."/>
            <person name="Imamovic A."/>
            <person name="Larimer J."/>
            <person name="Martinez D."/>
            <person name="Murphy C."/>
            <person name="Pearson M.D."/>
            <person name="Persinoti G."/>
            <person name="Poon T."/>
            <person name="Priest M."/>
            <person name="Roberts A.D."/>
            <person name="Saif S."/>
            <person name="Shea T.D."/>
            <person name="Sykes S.N."/>
            <person name="Wortman J."/>
            <person name="Nusbaum C."/>
            <person name="Birren B."/>
        </authorList>
    </citation>
    <scope>NUCLEOTIDE SEQUENCE [LARGE SCALE GENOMIC DNA]</scope>
    <source>
        <strain evidence="2 3">CBS 452.61</strain>
    </source>
</reference>
<evidence type="ECO:0000313" key="3">
    <source>
        <dbReference type="Proteomes" id="UP000023623"/>
    </source>
</evidence>
<dbReference type="Proteomes" id="UP000023623">
    <property type="component" value="Unassembled WGS sequence"/>
</dbReference>
<name>A0A022XMS1_TRISD</name>
<feature type="signal peptide" evidence="1">
    <location>
        <begin position="1"/>
        <end position="17"/>
    </location>
</feature>
<keyword evidence="3" id="KW-1185">Reference proteome</keyword>
<organism evidence="2 3">
    <name type="scientific">Trichophyton soudanense CBS 452.61</name>
    <dbReference type="NCBI Taxonomy" id="1215331"/>
    <lineage>
        <taxon>Eukaryota</taxon>
        <taxon>Fungi</taxon>
        <taxon>Dikarya</taxon>
        <taxon>Ascomycota</taxon>
        <taxon>Pezizomycotina</taxon>
        <taxon>Eurotiomycetes</taxon>
        <taxon>Eurotiomycetidae</taxon>
        <taxon>Onygenales</taxon>
        <taxon>Arthrodermataceae</taxon>
        <taxon>Trichophyton</taxon>
    </lineage>
</organism>
<evidence type="ECO:0000313" key="2">
    <source>
        <dbReference type="EMBL" id="EZF72045.1"/>
    </source>
</evidence>
<keyword evidence="1" id="KW-0732">Signal</keyword>
<dbReference type="EMBL" id="KK208882">
    <property type="protein sequence ID" value="EZF72045.1"/>
    <property type="molecule type" value="Genomic_DNA"/>
</dbReference>
<dbReference type="OrthoDB" id="10435517at2759"/>
<proteinExistence type="predicted"/>
<protein>
    <submittedName>
        <fullName evidence="2">Uncharacterized protein</fullName>
    </submittedName>
</protein>
<feature type="chain" id="PRO_5001509121" evidence="1">
    <location>
        <begin position="18"/>
        <end position="76"/>
    </location>
</feature>
<gene>
    <name evidence="2" type="ORF">H105_05766</name>
</gene>
<accession>A0A022XMS1</accession>
<dbReference type="AlphaFoldDB" id="A0A022XMS1"/>
<sequence length="76" mass="8282">MVSLKLAAILLIPCAIAGVIKRQDDSEVLAFTGPRCDGTLDHPVSPETCEERFIEDTVINSINIPDGITCTVYEYV</sequence>